<dbReference type="InterPro" id="IPR029071">
    <property type="entry name" value="Ubiquitin-like_domsf"/>
</dbReference>
<dbReference type="EMBL" id="HBGT01012522">
    <property type="protein sequence ID" value="CAD9408202.1"/>
    <property type="molecule type" value="Transcribed_RNA"/>
</dbReference>
<dbReference type="AlphaFoldDB" id="A0A7S2BVR5"/>
<reference evidence="2" key="1">
    <citation type="submission" date="2021-01" db="EMBL/GenBank/DDBJ databases">
        <authorList>
            <person name="Corre E."/>
            <person name="Pelletier E."/>
            <person name="Niang G."/>
            <person name="Scheremetjew M."/>
            <person name="Finn R."/>
            <person name="Kale V."/>
            <person name="Holt S."/>
            <person name="Cochrane G."/>
            <person name="Meng A."/>
            <person name="Brown T."/>
            <person name="Cohen L."/>
        </authorList>
    </citation>
    <scope>NUCLEOTIDE SEQUENCE</scope>
    <source>
        <strain evidence="2">RCC1693</strain>
    </source>
</reference>
<gene>
    <name evidence="2" type="ORF">FPAR1323_LOCUS6716</name>
</gene>
<feature type="region of interest" description="Disordered" evidence="1">
    <location>
        <begin position="1"/>
        <end position="45"/>
    </location>
</feature>
<evidence type="ECO:0008006" key="3">
    <source>
        <dbReference type="Google" id="ProtNLM"/>
    </source>
</evidence>
<evidence type="ECO:0000313" key="2">
    <source>
        <dbReference type="EMBL" id="CAD9408202.1"/>
    </source>
</evidence>
<feature type="compositionally biased region" description="Gly residues" evidence="1">
    <location>
        <begin position="21"/>
        <end position="31"/>
    </location>
</feature>
<dbReference type="Gene3D" id="3.10.20.90">
    <property type="entry name" value="Phosphatidylinositol 3-kinase Catalytic Subunit, Chain A, domain 1"/>
    <property type="match status" value="1"/>
</dbReference>
<accession>A0A7S2BVR5</accession>
<protein>
    <recommendedName>
        <fullName evidence="3">Ubiquitin-like domain-containing protein</fullName>
    </recommendedName>
</protein>
<name>A0A7S2BVR5_9STRA</name>
<proteinExistence type="predicted"/>
<sequence length="147" mass="15464">MAPPPQMQMSKPPPPAAPPAGGTGGGDGAPGGEPDAKRARLDTGLQSEADFAASCSGPVELQFSLPTDATVDSAWQMDGRTVPMAVDVMLTIKQLKEKLGAEKFGGMPASKYQLKDATLGFLKDRLTIAHYNLKTATLEVVLKKRGR</sequence>
<organism evidence="2">
    <name type="scientific">Florenciella parvula</name>
    <dbReference type="NCBI Taxonomy" id="236787"/>
    <lineage>
        <taxon>Eukaryota</taxon>
        <taxon>Sar</taxon>
        <taxon>Stramenopiles</taxon>
        <taxon>Ochrophyta</taxon>
        <taxon>Dictyochophyceae</taxon>
        <taxon>Florenciellales</taxon>
        <taxon>Florenciella</taxon>
    </lineage>
</organism>
<evidence type="ECO:0000256" key="1">
    <source>
        <dbReference type="SAM" id="MobiDB-lite"/>
    </source>
</evidence>
<dbReference type="SUPFAM" id="SSF54236">
    <property type="entry name" value="Ubiquitin-like"/>
    <property type="match status" value="1"/>
</dbReference>
<feature type="compositionally biased region" description="Pro residues" evidence="1">
    <location>
        <begin position="1"/>
        <end position="18"/>
    </location>
</feature>